<organism evidence="2 3">
    <name type="scientific">Delphinapterus leucas</name>
    <name type="common">Beluga whale</name>
    <dbReference type="NCBI Taxonomy" id="9749"/>
    <lineage>
        <taxon>Eukaryota</taxon>
        <taxon>Metazoa</taxon>
        <taxon>Chordata</taxon>
        <taxon>Craniata</taxon>
        <taxon>Vertebrata</taxon>
        <taxon>Euteleostomi</taxon>
        <taxon>Mammalia</taxon>
        <taxon>Eutheria</taxon>
        <taxon>Laurasiatheria</taxon>
        <taxon>Artiodactyla</taxon>
        <taxon>Whippomorpha</taxon>
        <taxon>Cetacea</taxon>
        <taxon>Odontoceti</taxon>
        <taxon>Monodontidae</taxon>
        <taxon>Delphinapterus</taxon>
    </lineage>
</organism>
<dbReference type="Proteomes" id="UP000248483">
    <property type="component" value="Unplaced"/>
</dbReference>
<reference evidence="3" key="1">
    <citation type="submission" date="2025-08" db="UniProtKB">
        <authorList>
            <consortium name="RefSeq"/>
        </authorList>
    </citation>
    <scope>IDENTIFICATION</scope>
    <source>
        <tissue evidence="3">Blood</tissue>
    </source>
</reference>
<dbReference type="KEGG" id="dle:111177896"/>
<name>A0A2Y9NXQ2_DELLE</name>
<feature type="compositionally biased region" description="Gly residues" evidence="1">
    <location>
        <begin position="69"/>
        <end position="83"/>
    </location>
</feature>
<feature type="compositionally biased region" description="Pro residues" evidence="1">
    <location>
        <begin position="101"/>
        <end position="119"/>
    </location>
</feature>
<feature type="compositionally biased region" description="Low complexity" evidence="1">
    <location>
        <begin position="120"/>
        <end position="131"/>
    </location>
</feature>
<dbReference type="RefSeq" id="XP_022435887.1">
    <property type="nucleotide sequence ID" value="XM_022580179.1"/>
</dbReference>
<accession>A0A2Y9NXQ2</accession>
<feature type="compositionally biased region" description="Gly residues" evidence="1">
    <location>
        <begin position="41"/>
        <end position="56"/>
    </location>
</feature>
<gene>
    <name evidence="3" type="primary">LOC111177896</name>
</gene>
<dbReference type="InParanoid" id="A0A2Y9NXQ2"/>
<dbReference type="GeneID" id="111177896"/>
<proteinExistence type="predicted"/>
<feature type="compositionally biased region" description="Basic and acidic residues" evidence="1">
    <location>
        <begin position="215"/>
        <end position="224"/>
    </location>
</feature>
<keyword evidence="2" id="KW-1185">Reference proteome</keyword>
<dbReference type="AlphaFoldDB" id="A0A2Y9NXQ2"/>
<feature type="region of interest" description="Disordered" evidence="1">
    <location>
        <begin position="1"/>
        <end position="241"/>
    </location>
</feature>
<sequence>MGRGHQGRSLRPFHVSQHYPSLTPPPPSPNPKQARGWRGVVWGGVEGGEEGSGGRPGRARRLGLCGSVLDGGGGEGSQRGWGSGPETLSRGLTPRCIVRRGPPPPPGAATRPPLGPLPASPSAAAPTSRSPDQGPDVESSPEAGSGGAVHSTAPALSSRRLTPPPGRTLGPPASCELVSVRRPCRAQRDQPPAAPCHATPVPEREAQAARVQPPRGERPEEGAGRRTAAAGRPGSMPTQPC</sequence>
<evidence type="ECO:0000256" key="1">
    <source>
        <dbReference type="SAM" id="MobiDB-lite"/>
    </source>
</evidence>
<evidence type="ECO:0000313" key="2">
    <source>
        <dbReference type="Proteomes" id="UP000248483"/>
    </source>
</evidence>
<feature type="compositionally biased region" description="Low complexity" evidence="1">
    <location>
        <begin position="156"/>
        <end position="172"/>
    </location>
</feature>
<feature type="compositionally biased region" description="Low complexity" evidence="1">
    <location>
        <begin position="225"/>
        <end position="234"/>
    </location>
</feature>
<evidence type="ECO:0000313" key="3">
    <source>
        <dbReference type="RefSeq" id="XP_022435887.1"/>
    </source>
</evidence>
<protein>
    <submittedName>
        <fullName evidence="3">Uncharacterized protein LOC111177896</fullName>
    </submittedName>
</protein>